<sequence length="359" mass="39605">MSGTITVLLAVLCFPLLPSTAVHNLPAPTISWRVDPSTGTAYKIDCTAPREYRGSLFTLYREGTIKPVGVKKAPYNNTNVVFIIANVTLGSGEQYRCQYSTWVSQRLKDSTISQAVNVTLERYPKPTISLIPSNPIPNGGSATIWCQGLWHNMVFALYKGQMLIEEQKPKDQLPIAKFPLQNVGPLHRGLYNCFYYRRDGNGLWSEASDVLQLRVTGVPYEPSNPQGILFHAAEGMSVYCSVTAGESGEGWLYLYREGEHEPLARQRTPALQAGTGTFQVTFDITQLRLGLRERYGCVYKADEDTELGAHTGQGHVSTSKADPKTEDTSLSTENLVRIGLAALILLVALIFVIQACLEN</sequence>
<dbReference type="PANTHER" id="PTHR11738">
    <property type="entry name" value="MHC CLASS I NK CELL RECEPTOR"/>
    <property type="match status" value="1"/>
</dbReference>
<keyword evidence="5" id="KW-1133">Transmembrane helix</keyword>
<keyword evidence="1 6" id="KW-0732">Signal</keyword>
<keyword evidence="3" id="KW-0393">Immunoglobulin domain</keyword>
<keyword evidence="9" id="KW-1185">Reference proteome</keyword>
<keyword evidence="2" id="KW-1015">Disulfide bond</keyword>
<feature type="domain" description="C19orf38 Ig" evidence="7">
    <location>
        <begin position="42"/>
        <end position="119"/>
    </location>
</feature>
<evidence type="ECO:0000313" key="9">
    <source>
        <dbReference type="Proteomes" id="UP001066276"/>
    </source>
</evidence>
<keyword evidence="5" id="KW-0472">Membrane</keyword>
<dbReference type="InterPro" id="IPR036179">
    <property type="entry name" value="Ig-like_dom_sf"/>
</dbReference>
<feature type="chain" id="PRO_5043877136" description="C19orf38 Ig domain-containing protein" evidence="6">
    <location>
        <begin position="22"/>
        <end position="359"/>
    </location>
</feature>
<dbReference type="EMBL" id="JANPWB010000011">
    <property type="protein sequence ID" value="KAJ1131443.1"/>
    <property type="molecule type" value="Genomic_DNA"/>
</dbReference>
<dbReference type="AlphaFoldDB" id="A0AAV7PZZ6"/>
<feature type="region of interest" description="Disordered" evidence="4">
    <location>
        <begin position="308"/>
        <end position="327"/>
    </location>
</feature>
<evidence type="ECO:0000256" key="1">
    <source>
        <dbReference type="ARBA" id="ARBA00022729"/>
    </source>
</evidence>
<evidence type="ECO:0000256" key="2">
    <source>
        <dbReference type="ARBA" id="ARBA00023157"/>
    </source>
</evidence>
<dbReference type="GO" id="GO:0002764">
    <property type="term" value="P:immune response-regulating signaling pathway"/>
    <property type="evidence" value="ECO:0007669"/>
    <property type="project" value="TreeGrafter"/>
</dbReference>
<accession>A0AAV7PZZ6</accession>
<evidence type="ECO:0000259" key="7">
    <source>
        <dbReference type="Pfam" id="PF17737"/>
    </source>
</evidence>
<dbReference type="InterPro" id="IPR050412">
    <property type="entry name" value="Ig-like_Receptors_ImmuneReg"/>
</dbReference>
<organism evidence="8 9">
    <name type="scientific">Pleurodeles waltl</name>
    <name type="common">Iberian ribbed newt</name>
    <dbReference type="NCBI Taxonomy" id="8319"/>
    <lineage>
        <taxon>Eukaryota</taxon>
        <taxon>Metazoa</taxon>
        <taxon>Chordata</taxon>
        <taxon>Craniata</taxon>
        <taxon>Vertebrata</taxon>
        <taxon>Euteleostomi</taxon>
        <taxon>Amphibia</taxon>
        <taxon>Batrachia</taxon>
        <taxon>Caudata</taxon>
        <taxon>Salamandroidea</taxon>
        <taxon>Salamandridae</taxon>
        <taxon>Pleurodelinae</taxon>
        <taxon>Pleurodeles</taxon>
    </lineage>
</organism>
<dbReference type="FunFam" id="2.60.40.10:FF:000049">
    <property type="entry name" value="Leukocyte immunoglobulin-like receptor subfamily B member 1"/>
    <property type="match status" value="1"/>
</dbReference>
<comment type="caution">
    <text evidence="8">The sequence shown here is derived from an EMBL/GenBank/DDBJ whole genome shotgun (WGS) entry which is preliminary data.</text>
</comment>
<dbReference type="Proteomes" id="UP001066276">
    <property type="component" value="Chromosome 7"/>
</dbReference>
<dbReference type="SUPFAM" id="SSF48726">
    <property type="entry name" value="Immunoglobulin"/>
    <property type="match status" value="2"/>
</dbReference>
<evidence type="ECO:0000313" key="8">
    <source>
        <dbReference type="EMBL" id="KAJ1131443.1"/>
    </source>
</evidence>
<dbReference type="PANTHER" id="PTHR11738:SF186">
    <property type="entry name" value="OSTEOCLAST-ASSOCIATED IMMUNOGLOBULIN-LIKE RECEPTOR"/>
    <property type="match status" value="1"/>
</dbReference>
<dbReference type="Pfam" id="PF17737">
    <property type="entry name" value="Ig_C19orf38"/>
    <property type="match status" value="1"/>
</dbReference>
<evidence type="ECO:0000256" key="5">
    <source>
        <dbReference type="SAM" id="Phobius"/>
    </source>
</evidence>
<dbReference type="InterPro" id="IPR041066">
    <property type="entry name" value="C19orf38_Ig"/>
</dbReference>
<dbReference type="Gene3D" id="2.60.40.10">
    <property type="entry name" value="Immunoglobulins"/>
    <property type="match status" value="2"/>
</dbReference>
<feature type="signal peptide" evidence="6">
    <location>
        <begin position="1"/>
        <end position="21"/>
    </location>
</feature>
<protein>
    <recommendedName>
        <fullName evidence="7">C19orf38 Ig domain-containing protein</fullName>
    </recommendedName>
</protein>
<evidence type="ECO:0000256" key="3">
    <source>
        <dbReference type="ARBA" id="ARBA00023319"/>
    </source>
</evidence>
<name>A0AAV7PZZ6_PLEWA</name>
<gene>
    <name evidence="8" type="ORF">NDU88_009780</name>
</gene>
<proteinExistence type="predicted"/>
<evidence type="ECO:0000256" key="4">
    <source>
        <dbReference type="SAM" id="MobiDB-lite"/>
    </source>
</evidence>
<reference evidence="8" key="1">
    <citation type="journal article" date="2022" name="bioRxiv">
        <title>Sequencing and chromosome-scale assembly of the giantPleurodeles waltlgenome.</title>
        <authorList>
            <person name="Brown T."/>
            <person name="Elewa A."/>
            <person name="Iarovenko S."/>
            <person name="Subramanian E."/>
            <person name="Araus A.J."/>
            <person name="Petzold A."/>
            <person name="Susuki M."/>
            <person name="Suzuki K.-i.T."/>
            <person name="Hayashi T."/>
            <person name="Toyoda A."/>
            <person name="Oliveira C."/>
            <person name="Osipova E."/>
            <person name="Leigh N.D."/>
            <person name="Simon A."/>
            <person name="Yun M.H."/>
        </authorList>
    </citation>
    <scope>NUCLEOTIDE SEQUENCE</scope>
    <source>
        <strain evidence="8">20211129_DDA</strain>
        <tissue evidence="8">Liver</tissue>
    </source>
</reference>
<dbReference type="InterPro" id="IPR013783">
    <property type="entry name" value="Ig-like_fold"/>
</dbReference>
<keyword evidence="5" id="KW-0812">Transmembrane</keyword>
<feature type="transmembrane region" description="Helical" evidence="5">
    <location>
        <begin position="335"/>
        <end position="357"/>
    </location>
</feature>
<evidence type="ECO:0000256" key="6">
    <source>
        <dbReference type="SAM" id="SignalP"/>
    </source>
</evidence>